<accession>A0A2P2NLX6</accession>
<dbReference type="AlphaFoldDB" id="A0A2P2NLX6"/>
<organism evidence="1">
    <name type="scientific">Rhizophora mucronata</name>
    <name type="common">Asiatic mangrove</name>
    <dbReference type="NCBI Taxonomy" id="61149"/>
    <lineage>
        <taxon>Eukaryota</taxon>
        <taxon>Viridiplantae</taxon>
        <taxon>Streptophyta</taxon>
        <taxon>Embryophyta</taxon>
        <taxon>Tracheophyta</taxon>
        <taxon>Spermatophyta</taxon>
        <taxon>Magnoliopsida</taxon>
        <taxon>eudicotyledons</taxon>
        <taxon>Gunneridae</taxon>
        <taxon>Pentapetalae</taxon>
        <taxon>rosids</taxon>
        <taxon>fabids</taxon>
        <taxon>Malpighiales</taxon>
        <taxon>Rhizophoraceae</taxon>
        <taxon>Rhizophora</taxon>
    </lineage>
</organism>
<proteinExistence type="predicted"/>
<evidence type="ECO:0000313" key="1">
    <source>
        <dbReference type="EMBL" id="MBX43502.1"/>
    </source>
</evidence>
<reference evidence="1" key="1">
    <citation type="submission" date="2018-02" db="EMBL/GenBank/DDBJ databases">
        <title>Rhizophora mucronata_Transcriptome.</title>
        <authorList>
            <person name="Meera S.P."/>
            <person name="Sreeshan A."/>
            <person name="Augustine A."/>
        </authorList>
    </citation>
    <scope>NUCLEOTIDE SEQUENCE</scope>
    <source>
        <tissue evidence="1">Leaf</tissue>
    </source>
</reference>
<sequence length="23" mass="2748">MDKPKNCLYIGIESCFWTTWPNT</sequence>
<name>A0A2P2NLX6_RHIMU</name>
<protein>
    <submittedName>
        <fullName evidence="1">Uncharacterized protein</fullName>
    </submittedName>
</protein>
<dbReference type="EMBL" id="GGEC01063018">
    <property type="protein sequence ID" value="MBX43502.1"/>
    <property type="molecule type" value="Transcribed_RNA"/>
</dbReference>